<dbReference type="Proteomes" id="UP000010998">
    <property type="component" value="Chromosome"/>
</dbReference>
<name>L0KVX8_MESAW</name>
<accession>L0KVX8</accession>
<dbReference type="EMBL" id="CP003358">
    <property type="protein sequence ID" value="AGB48228.1"/>
    <property type="molecule type" value="Genomic_DNA"/>
</dbReference>
<dbReference type="HOGENOM" id="CLU_1150801_0_0_5"/>
<reference evidence="2" key="1">
    <citation type="submission" date="2012-02" db="EMBL/GenBank/DDBJ databases">
        <title>Complete sequence of Mesorhizobium australicum WSM2073.</title>
        <authorList>
            <person name="Lucas S."/>
            <person name="Han J."/>
            <person name="Lapidus A."/>
            <person name="Cheng J.-F."/>
            <person name="Goodwin L."/>
            <person name="Pitluck S."/>
            <person name="Peters L."/>
            <person name="Gu W."/>
            <person name="Detter J.C."/>
            <person name="Han C."/>
            <person name="Tapia R."/>
            <person name="Land M."/>
            <person name="Hauser L."/>
            <person name="Kyrpides N."/>
            <person name="Ivanova N."/>
            <person name="Pagani I."/>
            <person name="Reeve W.G."/>
            <person name="Howieson J.G."/>
            <person name="Tiwari R.P."/>
            <person name="O'Hara G.W."/>
            <person name="Atkins C.A."/>
            <person name="Ronson C.W."/>
            <person name="Nandasena K.G."/>
            <person name="Woyke T."/>
        </authorList>
    </citation>
    <scope>NUCLEOTIDE SEQUENCE [LARGE SCALE GENOMIC DNA]</scope>
    <source>
        <strain evidence="2">LMG 24608 / HAMBI 3006 / WSM2073</strain>
    </source>
</reference>
<dbReference type="GeneID" id="90993186"/>
<evidence type="ECO:0000313" key="2">
    <source>
        <dbReference type="Proteomes" id="UP000010998"/>
    </source>
</evidence>
<keyword evidence="2" id="KW-1185">Reference proteome</keyword>
<dbReference type="RefSeq" id="WP_015319273.1">
    <property type="nucleotide sequence ID" value="NC_019973.1"/>
</dbReference>
<gene>
    <name evidence="1" type="ordered locus">Mesau_06009</name>
</gene>
<sequence length="241" mass="27044">MNAYAILQNLQLAIFDSEEEFFRYYLSLGPSMASNEIPYKGGRFIQFLECSFARDRLSDLTEIDSKTLDDWAKSGIRIMPEGKRRPCSSDVARLCAIRDMLALDVPLLHAANIAGKVSQSILYHALRRSAPLTRVIKESETGMFRTVASSLGTDEAILSRAFVERTGKFAVIKQANLAVKLRRRISDDEHARAVVLDLDAAGKRLAERAGTFLAQMVIRLPRRREYEPHDLASMIGLPTLQ</sequence>
<protein>
    <submittedName>
        <fullName evidence="1">Uncharacterized protein</fullName>
    </submittedName>
</protein>
<proteinExistence type="predicted"/>
<evidence type="ECO:0000313" key="1">
    <source>
        <dbReference type="EMBL" id="AGB48228.1"/>
    </source>
</evidence>
<dbReference type="AlphaFoldDB" id="L0KVX8"/>
<organism evidence="1 2">
    <name type="scientific">Mesorhizobium australicum (strain HAMBI 3006 / LMG 24608 / WSM2073)</name>
    <dbReference type="NCBI Taxonomy" id="754035"/>
    <lineage>
        <taxon>Bacteria</taxon>
        <taxon>Pseudomonadati</taxon>
        <taxon>Pseudomonadota</taxon>
        <taxon>Alphaproteobacteria</taxon>
        <taxon>Hyphomicrobiales</taxon>
        <taxon>Phyllobacteriaceae</taxon>
        <taxon>Mesorhizobium</taxon>
    </lineage>
</organism>
<dbReference type="KEGG" id="mam:Mesau_06009"/>